<gene>
    <name evidence="5" type="ORF">HUW51_02495</name>
</gene>
<dbReference type="GO" id="GO:0019867">
    <property type="term" value="C:outer membrane"/>
    <property type="evidence" value="ECO:0007669"/>
    <property type="project" value="InterPro"/>
</dbReference>
<evidence type="ECO:0000313" key="6">
    <source>
        <dbReference type="Proteomes" id="UP000515237"/>
    </source>
</evidence>
<comment type="subcellular location">
    <subcellularLocation>
        <location evidence="1">Membrane</location>
    </subcellularLocation>
</comment>
<protein>
    <submittedName>
        <fullName evidence="5">BamA/TamA family outer membrane protein</fullName>
    </submittedName>
</protein>
<dbReference type="AlphaFoldDB" id="A0A7G7G3B4"/>
<dbReference type="Gene3D" id="2.40.160.50">
    <property type="entry name" value="membrane protein fhac: a member of the omp85/tpsb transporter family"/>
    <property type="match status" value="1"/>
</dbReference>
<dbReference type="InterPro" id="IPR000184">
    <property type="entry name" value="Bac_surfAg_D15"/>
</dbReference>
<feature type="domain" description="Bacterial surface antigen (D15)" evidence="4">
    <location>
        <begin position="82"/>
        <end position="364"/>
    </location>
</feature>
<dbReference type="InterPro" id="IPR051544">
    <property type="entry name" value="TPS_OM_transporter"/>
</dbReference>
<dbReference type="PANTHER" id="PTHR34597">
    <property type="entry name" value="SLR1661 PROTEIN"/>
    <property type="match status" value="1"/>
</dbReference>
<evidence type="ECO:0000256" key="3">
    <source>
        <dbReference type="SAM" id="SignalP"/>
    </source>
</evidence>
<keyword evidence="6" id="KW-1185">Reference proteome</keyword>
<evidence type="ECO:0000256" key="1">
    <source>
        <dbReference type="ARBA" id="ARBA00004370"/>
    </source>
</evidence>
<keyword evidence="3" id="KW-0732">Signal</keyword>
<evidence type="ECO:0000313" key="5">
    <source>
        <dbReference type="EMBL" id="QNF31648.1"/>
    </source>
</evidence>
<name>A0A7G7G3B4_9BACT</name>
<evidence type="ECO:0000259" key="4">
    <source>
        <dbReference type="Pfam" id="PF01103"/>
    </source>
</evidence>
<evidence type="ECO:0000256" key="2">
    <source>
        <dbReference type="ARBA" id="ARBA00023136"/>
    </source>
</evidence>
<dbReference type="PANTHER" id="PTHR34597:SF3">
    <property type="entry name" value="OUTER MEMBRANE TRANSPORTER CDIB"/>
    <property type="match status" value="1"/>
</dbReference>
<proteinExistence type="predicted"/>
<dbReference type="Proteomes" id="UP000515237">
    <property type="component" value="Chromosome"/>
</dbReference>
<dbReference type="RefSeq" id="WP_185272436.1">
    <property type="nucleotide sequence ID" value="NZ_CP055156.1"/>
</dbReference>
<dbReference type="GO" id="GO:0098046">
    <property type="term" value="C:type V protein secretion system complex"/>
    <property type="evidence" value="ECO:0007669"/>
    <property type="project" value="TreeGrafter"/>
</dbReference>
<keyword evidence="2" id="KW-0472">Membrane</keyword>
<dbReference type="Pfam" id="PF01103">
    <property type="entry name" value="Omp85"/>
    <property type="match status" value="1"/>
</dbReference>
<dbReference type="GO" id="GO:0008320">
    <property type="term" value="F:protein transmembrane transporter activity"/>
    <property type="evidence" value="ECO:0007669"/>
    <property type="project" value="TreeGrafter"/>
</dbReference>
<accession>A0A7G7G3B4</accession>
<dbReference type="EMBL" id="CP055156">
    <property type="protein sequence ID" value="QNF31648.1"/>
    <property type="molecule type" value="Genomic_DNA"/>
</dbReference>
<sequence length="364" mass="41151">MKKIYLFFCFFLFFLPYSQAMWPSDSTVVKKKLSLTPFPALFSTPETGIGYGGLVVPVYNFGSDSLTRSSNGQLLAYYTQKKQSSVQLTYTIYTNHERFNITGAANYYDWPILYYGTGNSNALSDSSLVTYKLFLFQNRFLKKIKNFVFAGVQYQLTHINDVRYKNVQSKIIERNARELDGSTASGLGPALLLDSRDNPLNATKGWYAELGTYFNQKALGSEFNFTRYNIDVRRFIPLSAKKVLAIQGVGKFSTGKVPFREMALLGGGRTMRGFYEGRFRDRQLLAVQTEYRQQLFSRLGFVVFGGLGQVADRGKDLNLNLIKRAAGGGVRLMLNRAQRLNIRIDYAIGSDKAKGLYFDIGEAF</sequence>
<dbReference type="KEGG" id="aswu:HUW51_02495"/>
<feature type="chain" id="PRO_5029013776" evidence="3">
    <location>
        <begin position="21"/>
        <end position="364"/>
    </location>
</feature>
<dbReference type="GO" id="GO:0046819">
    <property type="term" value="P:protein secretion by the type V secretion system"/>
    <property type="evidence" value="ECO:0007669"/>
    <property type="project" value="TreeGrafter"/>
</dbReference>
<organism evidence="5 6">
    <name type="scientific">Adhaeribacter swui</name>
    <dbReference type="NCBI Taxonomy" id="2086471"/>
    <lineage>
        <taxon>Bacteria</taxon>
        <taxon>Pseudomonadati</taxon>
        <taxon>Bacteroidota</taxon>
        <taxon>Cytophagia</taxon>
        <taxon>Cytophagales</taxon>
        <taxon>Hymenobacteraceae</taxon>
        <taxon>Adhaeribacter</taxon>
    </lineage>
</organism>
<feature type="signal peptide" evidence="3">
    <location>
        <begin position="1"/>
        <end position="20"/>
    </location>
</feature>
<reference evidence="5 6" key="1">
    <citation type="journal article" date="2018" name="Int. J. Syst. Evol. Microbiol.">
        <title>Adhaeribacter swui sp. nov., isolated from wet mud.</title>
        <authorList>
            <person name="Kim D.U."/>
            <person name="Kim K.W."/>
            <person name="Kang M.S."/>
            <person name="Kim J.Y."/>
            <person name="Jang J.H."/>
            <person name="Kim M.K."/>
        </authorList>
    </citation>
    <scope>NUCLEOTIDE SEQUENCE [LARGE SCALE GENOMIC DNA]</scope>
    <source>
        <strain evidence="5 6">KCTC 52873</strain>
    </source>
</reference>